<sequence length="320" mass="33505">MNAPATPPLEQPAGGDPDLSTVQVAPRFDLHEHQAWTANGALGVLAALLLIGAGAAGAIQADQTTGSTSTVLGVGGTLLLLAGILLLASLVVVSPGETKVVQLFGRYMGTVRRNGLVLTLPLTTRRRVSVRVRNFETSGLKVNDADGNPIDIAAIVVWRVADTAHASFAVESFTDFVEVQAEAALRHVATSHPYDNADEGEATLRGSTEQVSHELAVEVAARVAIAGIEVVEARISHLAYAPEIAQAMLQRQQAGAIIAAREKIVEGAVSMVETALARLEQDDVVTLDEERKAAMVSNLLVVLCGDSRATPVVNAGSLYT</sequence>
<gene>
    <name evidence="4" type="ORF">CSO01_19340</name>
</gene>
<feature type="domain" description="Band 7" evidence="3">
    <location>
        <begin position="88"/>
        <end position="252"/>
    </location>
</feature>
<feature type="region of interest" description="Disordered" evidence="1">
    <location>
        <begin position="1"/>
        <end position="20"/>
    </location>
</feature>
<dbReference type="Pfam" id="PF01145">
    <property type="entry name" value="Band_7"/>
    <property type="match status" value="1"/>
</dbReference>
<dbReference type="SMART" id="SM00244">
    <property type="entry name" value="PHB"/>
    <property type="match status" value="1"/>
</dbReference>
<dbReference type="EMBL" id="BKAL01000006">
    <property type="protein sequence ID" value="GEP69219.1"/>
    <property type="molecule type" value="Genomic_DNA"/>
</dbReference>
<keyword evidence="2" id="KW-1133">Transmembrane helix</keyword>
<feature type="transmembrane region" description="Helical" evidence="2">
    <location>
        <begin position="71"/>
        <end position="93"/>
    </location>
</feature>
<dbReference type="RefSeq" id="WP_146952971.1">
    <property type="nucleotide sequence ID" value="NZ_BAABBJ010000006.1"/>
</dbReference>
<evidence type="ECO:0000313" key="5">
    <source>
        <dbReference type="Proteomes" id="UP000321798"/>
    </source>
</evidence>
<dbReference type="CDD" id="cd03402">
    <property type="entry name" value="SPFH_like_u2"/>
    <property type="match status" value="1"/>
</dbReference>
<dbReference type="Gene3D" id="3.30.479.30">
    <property type="entry name" value="Band 7 domain"/>
    <property type="match status" value="1"/>
</dbReference>
<accession>A0A512PDC7</accession>
<protein>
    <recommendedName>
        <fullName evidence="3">Band 7 domain-containing protein</fullName>
    </recommendedName>
</protein>
<evidence type="ECO:0000256" key="1">
    <source>
        <dbReference type="SAM" id="MobiDB-lite"/>
    </source>
</evidence>
<evidence type="ECO:0000313" key="4">
    <source>
        <dbReference type="EMBL" id="GEP69219.1"/>
    </source>
</evidence>
<feature type="transmembrane region" description="Helical" evidence="2">
    <location>
        <begin position="36"/>
        <end position="59"/>
    </location>
</feature>
<evidence type="ECO:0000259" key="3">
    <source>
        <dbReference type="SMART" id="SM00244"/>
    </source>
</evidence>
<dbReference type="InterPro" id="IPR001107">
    <property type="entry name" value="Band_7"/>
</dbReference>
<comment type="caution">
    <text evidence="4">The sequence shown here is derived from an EMBL/GenBank/DDBJ whole genome shotgun (WGS) entry which is preliminary data.</text>
</comment>
<dbReference type="AlphaFoldDB" id="A0A512PDC7"/>
<organism evidence="4 5">
    <name type="scientific">Cellulomonas soli</name>
    <dbReference type="NCBI Taxonomy" id="931535"/>
    <lineage>
        <taxon>Bacteria</taxon>
        <taxon>Bacillati</taxon>
        <taxon>Actinomycetota</taxon>
        <taxon>Actinomycetes</taxon>
        <taxon>Micrococcales</taxon>
        <taxon>Cellulomonadaceae</taxon>
        <taxon>Cellulomonas</taxon>
    </lineage>
</organism>
<feature type="compositionally biased region" description="Pro residues" evidence="1">
    <location>
        <begin position="1"/>
        <end position="10"/>
    </location>
</feature>
<reference evidence="4 5" key="1">
    <citation type="submission" date="2019-07" db="EMBL/GenBank/DDBJ databases">
        <title>Whole genome shotgun sequence of Cellulomonas soli NBRC 109434.</title>
        <authorList>
            <person name="Hosoyama A."/>
            <person name="Uohara A."/>
            <person name="Ohji S."/>
            <person name="Ichikawa N."/>
        </authorList>
    </citation>
    <scope>NUCLEOTIDE SEQUENCE [LARGE SCALE GENOMIC DNA]</scope>
    <source>
        <strain evidence="4 5">NBRC 109434</strain>
    </source>
</reference>
<dbReference type="OrthoDB" id="9813479at2"/>
<dbReference type="PANTHER" id="PTHR43446:SF1">
    <property type="entry name" value="BAND 7 DOMAIN-CONTAINING PROTEIN"/>
    <property type="match status" value="1"/>
</dbReference>
<dbReference type="SUPFAM" id="SSF117892">
    <property type="entry name" value="Band 7/SPFH domain"/>
    <property type="match status" value="1"/>
</dbReference>
<keyword evidence="5" id="KW-1185">Reference proteome</keyword>
<keyword evidence="2" id="KW-0812">Transmembrane</keyword>
<dbReference type="InterPro" id="IPR036013">
    <property type="entry name" value="Band_7/SPFH_dom_sf"/>
</dbReference>
<dbReference type="Proteomes" id="UP000321798">
    <property type="component" value="Unassembled WGS sequence"/>
</dbReference>
<proteinExistence type="predicted"/>
<name>A0A512PDC7_9CELL</name>
<evidence type="ECO:0000256" key="2">
    <source>
        <dbReference type="SAM" id="Phobius"/>
    </source>
</evidence>
<keyword evidence="2" id="KW-0472">Membrane</keyword>
<dbReference type="PANTHER" id="PTHR43446">
    <property type="entry name" value="MEMBRANE PROTEIN-RELATED"/>
    <property type="match status" value="1"/>
</dbReference>